<evidence type="ECO:0000313" key="2">
    <source>
        <dbReference type="EMBL" id="SUM43094.1"/>
    </source>
</evidence>
<keyword evidence="1" id="KW-0812">Transmembrane</keyword>
<name>A0A380FW69_9STAP</name>
<keyword evidence="1" id="KW-1133">Transmembrane helix</keyword>
<feature type="transmembrane region" description="Helical" evidence="1">
    <location>
        <begin position="34"/>
        <end position="54"/>
    </location>
</feature>
<gene>
    <name evidence="2" type="ORF">NCTC13830_00619</name>
</gene>
<evidence type="ECO:0000256" key="1">
    <source>
        <dbReference type="SAM" id="Phobius"/>
    </source>
</evidence>
<reference evidence="2 3" key="1">
    <citation type="submission" date="2018-06" db="EMBL/GenBank/DDBJ databases">
        <authorList>
            <consortium name="Pathogen Informatics"/>
            <person name="Doyle S."/>
        </authorList>
    </citation>
    <scope>NUCLEOTIDE SEQUENCE [LARGE SCALE GENOMIC DNA]</scope>
    <source>
        <strain evidence="2 3">NCTC13830</strain>
    </source>
</reference>
<keyword evidence="1" id="KW-0472">Membrane</keyword>
<accession>A0A380FW69</accession>
<dbReference type="AlphaFoldDB" id="A0A380FW69"/>
<proteinExistence type="predicted"/>
<dbReference type="Proteomes" id="UP000254047">
    <property type="component" value="Unassembled WGS sequence"/>
</dbReference>
<dbReference type="EMBL" id="UHDO01000001">
    <property type="protein sequence ID" value="SUM43094.1"/>
    <property type="molecule type" value="Genomic_DNA"/>
</dbReference>
<evidence type="ECO:0000313" key="3">
    <source>
        <dbReference type="Proteomes" id="UP000254047"/>
    </source>
</evidence>
<protein>
    <submittedName>
        <fullName evidence="2">Membrane protein</fullName>
    </submittedName>
</protein>
<sequence length="61" mass="6957">MMKQRYLKVLALFSVSTLIPTLLFNSKCLNNGAIKYVLRTALGYGIFASGLHYLSKFKRTR</sequence>
<organism evidence="2 3">
    <name type="scientific">Staphylococcus petrasii</name>
    <dbReference type="NCBI Taxonomy" id="1276936"/>
    <lineage>
        <taxon>Bacteria</taxon>
        <taxon>Bacillati</taxon>
        <taxon>Bacillota</taxon>
        <taxon>Bacilli</taxon>
        <taxon>Bacillales</taxon>
        <taxon>Staphylococcaceae</taxon>
        <taxon>Staphylococcus</taxon>
    </lineage>
</organism>